<protein>
    <submittedName>
        <fullName evidence="2">Uncharacterized protein</fullName>
    </submittedName>
</protein>
<keyword evidence="1" id="KW-0812">Transmembrane</keyword>
<evidence type="ECO:0000256" key="1">
    <source>
        <dbReference type="SAM" id="Phobius"/>
    </source>
</evidence>
<sequence>MPDWDIKLAWDTSDTGPICQTLGSLAVGGVAGRSPSARIAIMLSVGGELPENIRSLGLAPEFGPLIGRNCVGAALSAVPFGRELWTARFCVVAQHSTYWVPGSSGTGKSWWTRVAGFLCKYHAVALASSRRSSAGRFGGACVIVVSLAVSEAPIFKLQGASLSSLLAQCLSLCSVLCVLCVVHAYVAVLYLRLCLDPRTLLICLHSVIDVVPRLSSLLPLIA</sequence>
<feature type="transmembrane region" description="Helical" evidence="1">
    <location>
        <begin position="137"/>
        <end position="159"/>
    </location>
</feature>
<evidence type="ECO:0000313" key="2">
    <source>
        <dbReference type="EMBL" id="KAH8994434.1"/>
    </source>
</evidence>
<proteinExistence type="predicted"/>
<dbReference type="AlphaFoldDB" id="A0AAD4LJJ4"/>
<organism evidence="2 3">
    <name type="scientific">Lactarius akahatsu</name>
    <dbReference type="NCBI Taxonomy" id="416441"/>
    <lineage>
        <taxon>Eukaryota</taxon>
        <taxon>Fungi</taxon>
        <taxon>Dikarya</taxon>
        <taxon>Basidiomycota</taxon>
        <taxon>Agaricomycotina</taxon>
        <taxon>Agaricomycetes</taxon>
        <taxon>Russulales</taxon>
        <taxon>Russulaceae</taxon>
        <taxon>Lactarius</taxon>
    </lineage>
</organism>
<comment type="caution">
    <text evidence="2">The sequence shown here is derived from an EMBL/GenBank/DDBJ whole genome shotgun (WGS) entry which is preliminary data.</text>
</comment>
<evidence type="ECO:0000313" key="3">
    <source>
        <dbReference type="Proteomes" id="UP001201163"/>
    </source>
</evidence>
<reference evidence="2" key="1">
    <citation type="submission" date="2022-01" db="EMBL/GenBank/DDBJ databases">
        <title>Comparative genomics reveals a dynamic genome evolution in the ectomycorrhizal milk-cap (Lactarius) mushrooms.</title>
        <authorList>
            <consortium name="DOE Joint Genome Institute"/>
            <person name="Lebreton A."/>
            <person name="Tang N."/>
            <person name="Kuo A."/>
            <person name="LaButti K."/>
            <person name="Drula E."/>
            <person name="Barry K."/>
            <person name="Clum A."/>
            <person name="Lipzen A."/>
            <person name="Mousain D."/>
            <person name="Ng V."/>
            <person name="Wang R."/>
            <person name="Wang X."/>
            <person name="Dai Y."/>
            <person name="Henrissat B."/>
            <person name="Grigoriev I.V."/>
            <person name="Guerin-Laguette A."/>
            <person name="Yu F."/>
            <person name="Martin F.M."/>
        </authorList>
    </citation>
    <scope>NUCLEOTIDE SEQUENCE</scope>
    <source>
        <strain evidence="2">QP</strain>
    </source>
</reference>
<feature type="transmembrane region" description="Helical" evidence="1">
    <location>
        <begin position="165"/>
        <end position="191"/>
    </location>
</feature>
<name>A0AAD4LJJ4_9AGAM</name>
<gene>
    <name evidence="2" type="ORF">EDB92DRAFT_277766</name>
</gene>
<keyword evidence="1" id="KW-0472">Membrane</keyword>
<dbReference type="EMBL" id="JAKELL010000014">
    <property type="protein sequence ID" value="KAH8994434.1"/>
    <property type="molecule type" value="Genomic_DNA"/>
</dbReference>
<keyword evidence="3" id="KW-1185">Reference proteome</keyword>
<keyword evidence="1" id="KW-1133">Transmembrane helix</keyword>
<dbReference type="Proteomes" id="UP001201163">
    <property type="component" value="Unassembled WGS sequence"/>
</dbReference>
<accession>A0AAD4LJJ4</accession>